<dbReference type="GO" id="GO:0008933">
    <property type="term" value="F:peptidoglycan lytic transglycosylase activity"/>
    <property type="evidence" value="ECO:0007669"/>
    <property type="project" value="InterPro"/>
</dbReference>
<dbReference type="GO" id="GO:0042597">
    <property type="term" value="C:periplasmic space"/>
    <property type="evidence" value="ECO:0007669"/>
    <property type="project" value="InterPro"/>
</dbReference>
<evidence type="ECO:0000256" key="3">
    <source>
        <dbReference type="ARBA" id="ARBA00022729"/>
    </source>
</evidence>
<dbReference type="AlphaFoldDB" id="A0A060QCL6"/>
<name>A0A060QCL6_9PROT</name>
<dbReference type="Gene3D" id="1.10.530.10">
    <property type="match status" value="1"/>
</dbReference>
<reference evidence="7 8" key="2">
    <citation type="journal article" date="2014" name="PLoS ONE">
        <title>Evolution of mitochondria reconstructed from the energy metabolism of living bacteria.</title>
        <authorList>
            <person name="Degli Esposti M."/>
            <person name="Chouaia B."/>
            <person name="Comandatore F."/>
            <person name="Crotti E."/>
            <person name="Sassera D."/>
            <person name="Lievens P.M."/>
            <person name="Daffonchio D."/>
            <person name="Bandi C."/>
        </authorList>
    </citation>
    <scope>NUCLEOTIDE SEQUENCE [LARGE SCALE GENOMIC DNA]</scope>
    <source>
        <strain evidence="7 8">SF2.1</strain>
    </source>
</reference>
<dbReference type="PANTHER" id="PTHR37423">
    <property type="entry name" value="SOLUBLE LYTIC MUREIN TRANSGLYCOSYLASE-RELATED"/>
    <property type="match status" value="1"/>
</dbReference>
<organism evidence="7 8">
    <name type="scientific">Asaia bogorensis</name>
    <dbReference type="NCBI Taxonomy" id="91915"/>
    <lineage>
        <taxon>Bacteria</taxon>
        <taxon>Pseudomonadati</taxon>
        <taxon>Pseudomonadota</taxon>
        <taxon>Alphaproteobacteria</taxon>
        <taxon>Acetobacterales</taxon>
        <taxon>Acetobacteraceae</taxon>
        <taxon>Asaia</taxon>
    </lineage>
</organism>
<dbReference type="SUPFAM" id="SSF48435">
    <property type="entry name" value="Bacterial muramidases"/>
    <property type="match status" value="1"/>
</dbReference>
<dbReference type="InterPro" id="IPR023346">
    <property type="entry name" value="Lysozyme-like_dom_sf"/>
</dbReference>
<evidence type="ECO:0000313" key="7">
    <source>
        <dbReference type="EMBL" id="CDG38879.1"/>
    </source>
</evidence>
<evidence type="ECO:0000256" key="5">
    <source>
        <dbReference type="SAM" id="SignalP"/>
    </source>
</evidence>
<feature type="chain" id="PRO_5001589112" evidence="5">
    <location>
        <begin position="34"/>
        <end position="668"/>
    </location>
</feature>
<dbReference type="EMBL" id="CBLX010000004">
    <property type="protein sequence ID" value="CDG38879.1"/>
    <property type="molecule type" value="Genomic_DNA"/>
</dbReference>
<sequence>MRGISYFASSNSARAFMLCAMLVAGATFNPLRAQESKPTLNPADHDNAQSEETAFATPRSYTPGGSNGLPHPLTASDAALLKEAFRAQRAGDFETAIARSRAAHDGILMGDLLAERYLNPAYHPQPVQLRLWLKTFSSLADAGAIQNLLVSLSPKGSVTLQNFPTSLAPSDTASNATTGTTDPLSHLLNRNPLLDRTVSERVSWGLKGGQSAVKLIDSTPGMTPLYAAQLKAEVALGMLSAGETGFALQTARKGFAQSESQLGYAGYVAGLAAWRQGELSDAAQLFEQASRARTTNNDIRAASAYWAARVHRHLPGPATLATSWLQRAAAEPGTFYGILARQSLGLHHAGKIAASTEDATAGNATALQSDETALQNPIPVMGEIDIDAVAATPQGPRLFALLQIGETARAEALLRRMWPDIVSDTALCHSVQLVAAAAGLHDLSEQIATILGSRDGRPAHLAGFPTPQLSPRHGFKMDPALVYALTRLESNFDPKASSSAGAHGLMQIRPLTASFVSGPKPALDSHGVAIINVPADMVGRLHNPAVNLEIGQLYVQYLAGLSERSDTAPKGGDLIHTLASYNAGPGAIARWESGTPHEAELAHDPLLFMELLPNGETRDYVHHAFTYLWIYADKLGLPAPSLHALAHAQWPAFAEEQEIASARPVTYH</sequence>
<comment type="caution">
    <text evidence="7">The sequence shown here is derived from an EMBL/GenBank/DDBJ whole genome shotgun (WGS) entry which is preliminary data.</text>
</comment>
<keyword evidence="7" id="KW-0378">Hydrolase</keyword>
<evidence type="ECO:0000256" key="1">
    <source>
        <dbReference type="ARBA" id="ARBA00007734"/>
    </source>
</evidence>
<evidence type="ECO:0000256" key="2">
    <source>
        <dbReference type="ARBA" id="ARBA00009387"/>
    </source>
</evidence>
<dbReference type="GO" id="GO:0016020">
    <property type="term" value="C:membrane"/>
    <property type="evidence" value="ECO:0007669"/>
    <property type="project" value="InterPro"/>
</dbReference>
<proteinExistence type="inferred from homology"/>
<dbReference type="Proteomes" id="UP000027583">
    <property type="component" value="Unassembled WGS sequence"/>
</dbReference>
<evidence type="ECO:0000313" key="8">
    <source>
        <dbReference type="Proteomes" id="UP000027583"/>
    </source>
</evidence>
<dbReference type="InterPro" id="IPR000189">
    <property type="entry name" value="Transglyc_AS"/>
</dbReference>
<dbReference type="EC" id="3.2.1.-" evidence="7"/>
<dbReference type="InterPro" id="IPR008939">
    <property type="entry name" value="Lytic_TGlycosylase_superhlx_U"/>
</dbReference>
<dbReference type="RefSeq" id="WP_023978790.1">
    <property type="nucleotide sequence ID" value="NZ_CBLX010000004.1"/>
</dbReference>
<dbReference type="Gene3D" id="1.25.20.10">
    <property type="entry name" value="Bacterial muramidases"/>
    <property type="match status" value="1"/>
</dbReference>
<evidence type="ECO:0000256" key="4">
    <source>
        <dbReference type="SAM" id="MobiDB-lite"/>
    </source>
</evidence>
<reference evidence="7 8" key="1">
    <citation type="journal article" date="2014" name="Genome Biol. Evol.">
        <title>Acetic acid bacteria genomes reveal functional traits for adaptation to life in insect guts.</title>
        <authorList>
            <person name="Chouaia B."/>
            <person name="Gaiarsa S."/>
            <person name="Crotti E."/>
            <person name="Comandatore F."/>
            <person name="Degli Esposti M."/>
            <person name="Ricci I."/>
            <person name="Alma A."/>
            <person name="Favia G."/>
            <person name="Bandi C."/>
            <person name="Daffonchio D."/>
        </authorList>
    </citation>
    <scope>NUCLEOTIDE SEQUENCE [LARGE SCALE GENOMIC DNA]</scope>
    <source>
        <strain evidence="7 8">SF2.1</strain>
    </source>
</reference>
<dbReference type="Pfam" id="PF01464">
    <property type="entry name" value="SLT"/>
    <property type="match status" value="1"/>
</dbReference>
<feature type="domain" description="Transglycosylase SLT" evidence="6">
    <location>
        <begin position="475"/>
        <end position="598"/>
    </location>
</feature>
<evidence type="ECO:0000259" key="6">
    <source>
        <dbReference type="Pfam" id="PF01464"/>
    </source>
</evidence>
<dbReference type="GO" id="GO:0000270">
    <property type="term" value="P:peptidoglycan metabolic process"/>
    <property type="evidence" value="ECO:0007669"/>
    <property type="project" value="InterPro"/>
</dbReference>
<keyword evidence="3 5" id="KW-0732">Signal</keyword>
<dbReference type="GO" id="GO:0004553">
    <property type="term" value="F:hydrolase activity, hydrolyzing O-glycosyl compounds"/>
    <property type="evidence" value="ECO:0007669"/>
    <property type="project" value="InterPro"/>
</dbReference>
<dbReference type="InterPro" id="IPR008258">
    <property type="entry name" value="Transglycosylase_SLT_dom_1"/>
</dbReference>
<dbReference type="SUPFAM" id="SSF53955">
    <property type="entry name" value="Lysozyme-like"/>
    <property type="match status" value="1"/>
</dbReference>
<comment type="similarity">
    <text evidence="1">Belongs to the transglycosylase Slt family.</text>
</comment>
<protein>
    <submittedName>
        <fullName evidence="7">Soluble lytic murein transglycosylase</fullName>
        <ecNumber evidence="7">3.2.1.-</ecNumber>
    </submittedName>
</protein>
<keyword evidence="7" id="KW-0326">Glycosidase</keyword>
<comment type="similarity">
    <text evidence="2">Belongs to the virb1 family.</text>
</comment>
<accession>A0A060QCL6</accession>
<dbReference type="PANTHER" id="PTHR37423:SF2">
    <property type="entry name" value="MEMBRANE-BOUND LYTIC MUREIN TRANSGLYCOSYLASE C"/>
    <property type="match status" value="1"/>
</dbReference>
<dbReference type="eggNOG" id="COG0741">
    <property type="taxonomic scope" value="Bacteria"/>
</dbReference>
<feature type="signal peptide" evidence="5">
    <location>
        <begin position="1"/>
        <end position="33"/>
    </location>
</feature>
<feature type="region of interest" description="Disordered" evidence="4">
    <location>
        <begin position="35"/>
        <end position="73"/>
    </location>
</feature>
<dbReference type="PROSITE" id="PS00922">
    <property type="entry name" value="TRANSGLYCOSYLASE"/>
    <property type="match status" value="1"/>
</dbReference>
<gene>
    <name evidence="7" type="ORF">ASAP_0834</name>
</gene>